<name>G3P1I8_GASAC</name>
<reference evidence="2" key="2">
    <citation type="submission" date="2024-04" db="UniProtKB">
        <authorList>
            <consortium name="Ensembl"/>
        </authorList>
    </citation>
    <scope>IDENTIFICATION</scope>
</reference>
<dbReference type="Ensembl" id="ENSGACT00000011484.1">
    <property type="protein sequence ID" value="ENSGACP00000011461.1"/>
    <property type="gene ID" value="ENSGACG00000008690.1"/>
</dbReference>
<dbReference type="AlphaFoldDB" id="G3P1I8"/>
<proteinExistence type="predicted"/>
<organism evidence="2">
    <name type="scientific">Gasterosteus aculeatus</name>
    <name type="common">Three-spined stickleback</name>
    <dbReference type="NCBI Taxonomy" id="69293"/>
    <lineage>
        <taxon>Eukaryota</taxon>
        <taxon>Metazoa</taxon>
        <taxon>Chordata</taxon>
        <taxon>Craniata</taxon>
        <taxon>Vertebrata</taxon>
        <taxon>Euteleostomi</taxon>
        <taxon>Actinopterygii</taxon>
        <taxon>Neopterygii</taxon>
        <taxon>Teleostei</taxon>
        <taxon>Neoteleostei</taxon>
        <taxon>Acanthomorphata</taxon>
        <taxon>Eupercaria</taxon>
        <taxon>Perciformes</taxon>
        <taxon>Cottioidei</taxon>
        <taxon>Gasterosteales</taxon>
        <taxon>Gasterosteidae</taxon>
        <taxon>Gasterosteus</taxon>
    </lineage>
</organism>
<dbReference type="InParanoid" id="G3P1I8"/>
<feature type="region of interest" description="Disordered" evidence="1">
    <location>
        <begin position="39"/>
        <end position="68"/>
    </location>
</feature>
<evidence type="ECO:0000256" key="1">
    <source>
        <dbReference type="SAM" id="MobiDB-lite"/>
    </source>
</evidence>
<accession>G3P1I8</accession>
<evidence type="ECO:0000313" key="2">
    <source>
        <dbReference type="Ensembl" id="ENSGACP00000011461.1"/>
    </source>
</evidence>
<protein>
    <submittedName>
        <fullName evidence="2">Uncharacterized protein</fullName>
    </submittedName>
</protein>
<reference evidence="2" key="1">
    <citation type="submission" date="2006-01" db="EMBL/GenBank/DDBJ databases">
        <authorList>
            <person name="Lindblad-Toh K."/>
            <person name="Mauceli E."/>
            <person name="Grabherr M."/>
            <person name="Chang J.L."/>
            <person name="Lander E.S."/>
        </authorList>
    </citation>
    <scope>NUCLEOTIDE SEQUENCE [LARGE SCALE GENOMIC DNA]</scope>
</reference>
<dbReference type="Bgee" id="ENSGACG00000008690">
    <property type="expression patterns" value="Expressed in testis and 11 other cell types or tissues"/>
</dbReference>
<sequence length="98" mass="10347">VLQTAKVFEEPSVEEEVAEGFDCNGSLAEDTNVKTAVTQSKLPTLSEEPQAAPDQVTEAEAPETPSGKCAEVMAQVIEVIEEAVKEIEPVSTEITAAS</sequence>
<dbReference type="STRING" id="69293.ENSGACP00000011461"/>